<dbReference type="EMBL" id="SPHZ02000008">
    <property type="protein sequence ID" value="KAF0901924.1"/>
    <property type="molecule type" value="Genomic_DNA"/>
</dbReference>
<proteinExistence type="predicted"/>
<feature type="region of interest" description="Disordered" evidence="1">
    <location>
        <begin position="1"/>
        <end position="46"/>
    </location>
</feature>
<evidence type="ECO:0000256" key="1">
    <source>
        <dbReference type="SAM" id="MobiDB-lite"/>
    </source>
</evidence>
<accession>A0A6G1CQ31</accession>
<name>A0A6G1CQ31_9ORYZ</name>
<evidence type="ECO:0000313" key="3">
    <source>
        <dbReference type="Proteomes" id="UP000479710"/>
    </source>
</evidence>
<sequence>MDGGALPHQGGPNFSPSRPRLAPGWPVTTTGCAGNESGRWRHSGGESAELAKVLASWEGEEGGGKAACRGMAGSQRKAVRGQGRARAERVCTAGAGLAEATPGAAVPTGGIPSQIGWGPRDHRGRERRRHDRYSRDGLGAASGWSTSRPREAKRVRGARGMVWPRELPRPS</sequence>
<dbReference type="AlphaFoldDB" id="A0A6G1CQ31"/>
<protein>
    <submittedName>
        <fullName evidence="2">Uncharacterized protein</fullName>
    </submittedName>
</protein>
<keyword evidence="3" id="KW-1185">Reference proteome</keyword>
<evidence type="ECO:0000313" key="2">
    <source>
        <dbReference type="EMBL" id="KAF0901924.1"/>
    </source>
</evidence>
<reference evidence="2 3" key="1">
    <citation type="submission" date="2019-11" db="EMBL/GenBank/DDBJ databases">
        <title>Whole genome sequence of Oryza granulata.</title>
        <authorList>
            <person name="Li W."/>
        </authorList>
    </citation>
    <scope>NUCLEOTIDE SEQUENCE [LARGE SCALE GENOMIC DNA]</scope>
    <source>
        <strain evidence="3">cv. Menghai</strain>
        <tissue evidence="2">Leaf</tissue>
    </source>
</reference>
<feature type="region of interest" description="Disordered" evidence="1">
    <location>
        <begin position="61"/>
        <end position="81"/>
    </location>
</feature>
<organism evidence="2 3">
    <name type="scientific">Oryza meyeriana var. granulata</name>
    <dbReference type="NCBI Taxonomy" id="110450"/>
    <lineage>
        <taxon>Eukaryota</taxon>
        <taxon>Viridiplantae</taxon>
        <taxon>Streptophyta</taxon>
        <taxon>Embryophyta</taxon>
        <taxon>Tracheophyta</taxon>
        <taxon>Spermatophyta</taxon>
        <taxon>Magnoliopsida</taxon>
        <taxon>Liliopsida</taxon>
        <taxon>Poales</taxon>
        <taxon>Poaceae</taxon>
        <taxon>BOP clade</taxon>
        <taxon>Oryzoideae</taxon>
        <taxon>Oryzeae</taxon>
        <taxon>Oryzinae</taxon>
        <taxon>Oryza</taxon>
        <taxon>Oryza meyeriana</taxon>
    </lineage>
</organism>
<comment type="caution">
    <text evidence="2">The sequence shown here is derived from an EMBL/GenBank/DDBJ whole genome shotgun (WGS) entry which is preliminary data.</text>
</comment>
<gene>
    <name evidence="2" type="ORF">E2562_011763</name>
</gene>
<dbReference type="Proteomes" id="UP000479710">
    <property type="component" value="Unassembled WGS sequence"/>
</dbReference>
<feature type="region of interest" description="Disordered" evidence="1">
    <location>
        <begin position="100"/>
        <end position="171"/>
    </location>
</feature>